<name>A0A6C0EJE8_9ZZZZ</name>
<protein>
    <submittedName>
        <fullName evidence="1">Uncharacterized protein</fullName>
    </submittedName>
</protein>
<dbReference type="AlphaFoldDB" id="A0A6C0EJE8"/>
<proteinExistence type="predicted"/>
<accession>A0A6C0EJE8</accession>
<sequence length="184" mass="22089">MSAVVSFSPKWLETTYTKQPINTTIFENITLEVSNKELSPIFNKLDIKNIRLGLKHRSREVDEGKEKEEDKGKAEIREKRLMEYIQLDSKKYYFTNEDLKIFLDNPKFNIDYCNIYSPLFKNYGKPVKNINYLKNTIYTEFINKLEDYYLEINHQDQENYTPKTYNKIYNNNSDSESEDEWDIN</sequence>
<reference evidence="1" key="1">
    <citation type="journal article" date="2020" name="Nature">
        <title>Giant virus diversity and host interactions through global metagenomics.</title>
        <authorList>
            <person name="Schulz F."/>
            <person name="Roux S."/>
            <person name="Paez-Espino D."/>
            <person name="Jungbluth S."/>
            <person name="Walsh D.A."/>
            <person name="Denef V.J."/>
            <person name="McMahon K.D."/>
            <person name="Konstantinidis K.T."/>
            <person name="Eloe-Fadrosh E.A."/>
            <person name="Kyrpides N.C."/>
            <person name="Woyke T."/>
        </authorList>
    </citation>
    <scope>NUCLEOTIDE SEQUENCE</scope>
    <source>
        <strain evidence="1">GVMAG-M-3300001351-8</strain>
    </source>
</reference>
<evidence type="ECO:0000313" key="1">
    <source>
        <dbReference type="EMBL" id="QHT28563.1"/>
    </source>
</evidence>
<organism evidence="1">
    <name type="scientific">viral metagenome</name>
    <dbReference type="NCBI Taxonomy" id="1070528"/>
    <lineage>
        <taxon>unclassified sequences</taxon>
        <taxon>metagenomes</taxon>
        <taxon>organismal metagenomes</taxon>
    </lineage>
</organism>
<dbReference type="EMBL" id="MN738863">
    <property type="protein sequence ID" value="QHT28563.1"/>
    <property type="molecule type" value="Genomic_DNA"/>
</dbReference>